<evidence type="ECO:0000313" key="1">
    <source>
        <dbReference type="EMBL" id="ETK71483.1"/>
    </source>
</evidence>
<proteinExistence type="predicted"/>
<name>W2FL11_PHYNI</name>
<sequence length="96" mass="10874">MHEERTRVEMARTEMSTLLADSAYRVKFTLNPIFSAYKSNMLDSDGISTNSHTVDIVKFWPGEGCAQRHQASSATKLGDIFQDLVHRLFLAQKLGR</sequence>
<dbReference type="Proteomes" id="UP000053236">
    <property type="component" value="Unassembled WGS sequence"/>
</dbReference>
<reference evidence="1" key="1">
    <citation type="submission" date="2013-11" db="EMBL/GenBank/DDBJ databases">
        <title>The Genome Sequence of Phytophthora parasitica CJ02B3.</title>
        <authorList>
            <consortium name="The Broad Institute Genomics Platform"/>
            <person name="Russ C."/>
            <person name="Tyler B."/>
            <person name="Panabieres F."/>
            <person name="Shan W."/>
            <person name="Tripathy S."/>
            <person name="Grunwald N."/>
            <person name="Machado M."/>
            <person name="Johnson C.S."/>
            <person name="Arredondo F."/>
            <person name="Hong C."/>
            <person name="Coffey M."/>
            <person name="Young S.K."/>
            <person name="Zeng Q."/>
            <person name="Gargeya S."/>
            <person name="Fitzgerald M."/>
            <person name="Abouelleil A."/>
            <person name="Alvarado L."/>
            <person name="Chapman S.B."/>
            <person name="Gainer-Dewar J."/>
            <person name="Goldberg J."/>
            <person name="Griggs A."/>
            <person name="Gujja S."/>
            <person name="Hansen M."/>
            <person name="Howarth C."/>
            <person name="Imamovic A."/>
            <person name="Ireland A."/>
            <person name="Larimer J."/>
            <person name="McCowan C."/>
            <person name="Murphy C."/>
            <person name="Pearson M."/>
            <person name="Poon T.W."/>
            <person name="Priest M."/>
            <person name="Roberts A."/>
            <person name="Saif S."/>
            <person name="Shea T."/>
            <person name="Sykes S."/>
            <person name="Wortman J."/>
            <person name="Nusbaum C."/>
            <person name="Birren B."/>
        </authorList>
    </citation>
    <scope>NUCLEOTIDE SEQUENCE [LARGE SCALE GENOMIC DNA]</scope>
    <source>
        <strain evidence="1">CJ02B3</strain>
    </source>
</reference>
<dbReference type="AlphaFoldDB" id="W2FL11"/>
<protein>
    <submittedName>
        <fullName evidence="1">Uncharacterized protein</fullName>
    </submittedName>
</protein>
<gene>
    <name evidence="1" type="ORF">L915_21275</name>
</gene>
<organism evidence="1">
    <name type="scientific">Phytophthora nicotianae</name>
    <name type="common">Potato buckeye rot agent</name>
    <name type="synonym">Phytophthora parasitica</name>
    <dbReference type="NCBI Taxonomy" id="4792"/>
    <lineage>
        <taxon>Eukaryota</taxon>
        <taxon>Sar</taxon>
        <taxon>Stramenopiles</taxon>
        <taxon>Oomycota</taxon>
        <taxon>Peronosporomycetes</taxon>
        <taxon>Peronosporales</taxon>
        <taxon>Peronosporaceae</taxon>
        <taxon>Phytophthora</taxon>
    </lineage>
</organism>
<accession>W2FL11</accession>
<dbReference type="EMBL" id="KI689805">
    <property type="protein sequence ID" value="ETK71483.1"/>
    <property type="molecule type" value="Genomic_DNA"/>
</dbReference>